<dbReference type="Pfam" id="PF00646">
    <property type="entry name" value="F-box"/>
    <property type="match status" value="1"/>
</dbReference>
<dbReference type="CDD" id="cd22160">
    <property type="entry name" value="F-box_AtFBL13-like"/>
    <property type="match status" value="1"/>
</dbReference>
<evidence type="ECO:0000313" key="2">
    <source>
        <dbReference type="EMBL" id="KAK6161542.1"/>
    </source>
</evidence>
<dbReference type="EMBL" id="JABTTQ020000003">
    <property type="protein sequence ID" value="KAK6161542.1"/>
    <property type="molecule type" value="Genomic_DNA"/>
</dbReference>
<evidence type="ECO:0000313" key="3">
    <source>
        <dbReference type="Proteomes" id="UP001318860"/>
    </source>
</evidence>
<comment type="caution">
    <text evidence="2">The sequence shown here is derived from an EMBL/GenBank/DDBJ whole genome shotgun (WGS) entry which is preliminary data.</text>
</comment>
<dbReference type="InterPro" id="IPR001810">
    <property type="entry name" value="F-box_dom"/>
</dbReference>
<dbReference type="SUPFAM" id="SSF52058">
    <property type="entry name" value="L domain-like"/>
    <property type="match status" value="1"/>
</dbReference>
<protein>
    <recommendedName>
        <fullName evidence="1">F-box domain-containing protein</fullName>
    </recommendedName>
</protein>
<reference evidence="2 3" key="1">
    <citation type="journal article" date="2021" name="Comput. Struct. Biotechnol. J.">
        <title>De novo genome assembly of the potent medicinal plant Rehmannia glutinosa using nanopore technology.</title>
        <authorList>
            <person name="Ma L."/>
            <person name="Dong C."/>
            <person name="Song C."/>
            <person name="Wang X."/>
            <person name="Zheng X."/>
            <person name="Niu Y."/>
            <person name="Chen S."/>
            <person name="Feng W."/>
        </authorList>
    </citation>
    <scope>NUCLEOTIDE SEQUENCE [LARGE SCALE GENOMIC DNA]</scope>
    <source>
        <strain evidence="2">DH-2019</strain>
    </source>
</reference>
<evidence type="ECO:0000259" key="1">
    <source>
        <dbReference type="PROSITE" id="PS50181"/>
    </source>
</evidence>
<organism evidence="2 3">
    <name type="scientific">Rehmannia glutinosa</name>
    <name type="common">Chinese foxglove</name>
    <dbReference type="NCBI Taxonomy" id="99300"/>
    <lineage>
        <taxon>Eukaryota</taxon>
        <taxon>Viridiplantae</taxon>
        <taxon>Streptophyta</taxon>
        <taxon>Embryophyta</taxon>
        <taxon>Tracheophyta</taxon>
        <taxon>Spermatophyta</taxon>
        <taxon>Magnoliopsida</taxon>
        <taxon>eudicotyledons</taxon>
        <taxon>Gunneridae</taxon>
        <taxon>Pentapetalae</taxon>
        <taxon>asterids</taxon>
        <taxon>lamiids</taxon>
        <taxon>Lamiales</taxon>
        <taxon>Orobanchaceae</taxon>
        <taxon>Rehmannieae</taxon>
        <taxon>Rehmannia</taxon>
    </lineage>
</organism>
<gene>
    <name evidence="2" type="ORF">DH2020_004923</name>
</gene>
<dbReference type="Pfam" id="PF23622">
    <property type="entry name" value="LRR_At1g61320_AtMIF1"/>
    <property type="match status" value="1"/>
</dbReference>
<dbReference type="Gene3D" id="1.20.1280.50">
    <property type="match status" value="1"/>
</dbReference>
<dbReference type="InterPro" id="IPR055357">
    <property type="entry name" value="LRR_At1g61320_AtMIF1"/>
</dbReference>
<dbReference type="Gene3D" id="3.80.10.10">
    <property type="entry name" value="Ribonuclease Inhibitor"/>
    <property type="match status" value="1"/>
</dbReference>
<dbReference type="Pfam" id="PF24758">
    <property type="entry name" value="LRR_At5g56370"/>
    <property type="match status" value="1"/>
</dbReference>
<dbReference type="InterPro" id="IPR036047">
    <property type="entry name" value="F-box-like_dom_sf"/>
</dbReference>
<dbReference type="PANTHER" id="PTHR31639:SF42">
    <property type="entry name" value="OS02G0160200 PROTEIN"/>
    <property type="match status" value="1"/>
</dbReference>
<dbReference type="Proteomes" id="UP001318860">
    <property type="component" value="Unassembled WGS sequence"/>
</dbReference>
<dbReference type="PROSITE" id="PS50181">
    <property type="entry name" value="FBOX"/>
    <property type="match status" value="1"/>
</dbReference>
<proteinExistence type="predicted"/>
<dbReference type="InterPro" id="IPR055411">
    <property type="entry name" value="LRR_FXL15/At3g58940/PEG3-like"/>
</dbReference>
<dbReference type="InterPro" id="IPR032675">
    <property type="entry name" value="LRR_dom_sf"/>
</dbReference>
<dbReference type="SUPFAM" id="SSF81383">
    <property type="entry name" value="F-box domain"/>
    <property type="match status" value="1"/>
</dbReference>
<name>A0ABR0XQV0_REHGL</name>
<sequence length="538" mass="63289">MGKKPAAQRGEDGSKSMDRISNLPQPILHHILSFLSQKEAIQTCVLSKSWRYLGSTRPNIEFCESHFRSGRKKEKEETFLSVLDKTLQGYHDQKLSIRKFVVEMPMVDSRPISFLEKWIPIVILDMGVKSFSLSFRLQESEYFDLPSIVFEAESLQELYLERCELNSIDNVMLKHLQTLCLQRVYITEETFEKILSSCPLIENVSLLGCKGFKSIKVNKPHNLNYFAFNDTYELYKKQDNVIRIEIDVQTIKTIRIVGCLNWIHHHIYFPHLSCLFLSRVSLSSESFGFFSCNFPSLENLTLHYCFGFKEFHLLSRSIKHLRVCGMKKPIKATVDAPNIRMFKYEGDNIPQSITFTTTSSEWKSNIILWSYSDFDYHASSWFHKLHELLMALSQSEISLKMPQERRRNQKIEDPLSLVPTDINNYGGGFYKPVVVENLSVRGYYPYSSFPGFLRCLFRICRPRYISQCLYLDAHSEWEREEKQLTEFLLVILLIKKNMRQYVWLQDLEEVSMEEFDENGQELHPLDMINVRLRLKWRE</sequence>
<dbReference type="PANTHER" id="PTHR31639">
    <property type="entry name" value="F-BOX PROTEIN-LIKE"/>
    <property type="match status" value="1"/>
</dbReference>
<accession>A0ABR0XQV0</accession>
<keyword evidence="3" id="KW-1185">Reference proteome</keyword>
<dbReference type="InterPro" id="IPR053781">
    <property type="entry name" value="F-box_AtFBL13-like"/>
</dbReference>
<feature type="domain" description="F-box" evidence="1">
    <location>
        <begin position="17"/>
        <end position="53"/>
    </location>
</feature>